<proteinExistence type="inferred from homology"/>
<name>A0A6H1PB47_PRIMG</name>
<feature type="domain" description="NAD-dependent epimerase/dehydratase" evidence="2">
    <location>
        <begin position="3"/>
        <end position="234"/>
    </location>
</feature>
<dbReference type="Pfam" id="PF01370">
    <property type="entry name" value="Epimerase"/>
    <property type="match status" value="1"/>
</dbReference>
<evidence type="ECO:0000256" key="1">
    <source>
        <dbReference type="ARBA" id="ARBA00007637"/>
    </source>
</evidence>
<dbReference type="Gene3D" id="3.40.50.720">
    <property type="entry name" value="NAD(P)-binding Rossmann-like Domain"/>
    <property type="match status" value="1"/>
</dbReference>
<dbReference type="Proteomes" id="UP000501868">
    <property type="component" value="Chromosome"/>
</dbReference>
<accession>A0A6H1PB47</accession>
<dbReference type="PANTHER" id="PTHR43000">
    <property type="entry name" value="DTDP-D-GLUCOSE 4,6-DEHYDRATASE-RELATED"/>
    <property type="match status" value="1"/>
</dbReference>
<dbReference type="AlphaFoldDB" id="A0A6H1PB47"/>
<organism evidence="3 4">
    <name type="scientific">Priestia megaterium</name>
    <name type="common">Bacillus megaterium</name>
    <dbReference type="NCBI Taxonomy" id="1404"/>
    <lineage>
        <taxon>Bacteria</taxon>
        <taxon>Bacillati</taxon>
        <taxon>Bacillota</taxon>
        <taxon>Bacilli</taxon>
        <taxon>Bacillales</taxon>
        <taxon>Bacillaceae</taxon>
        <taxon>Priestia</taxon>
    </lineage>
</organism>
<sequence length="305" mass="34412">MNVIVTGGAGFIGSNLVDRLINEGFDTYVIDNLSTGKRQFLNPRAKFYQSDILDAQKLKGVFEEVKPKAVFHFAAQIDVQTSIHNPNLDSQINILGTINIIELCKKYNSKLIYSSSAAVYGTPLNLPVSEQHPIHPLSNYGISKYTPELYIRCYAHLYNVKYTILRYANVYGPRQMPKGEGGVISIFINKMMNNDIPVVFGDGEHTRDFIYVEDVVAANLAALKTEKNGTYNIGTNKRISINELIEKLNTILNKKVVPEYKQERLGDINHSCLDNQLAKVELNWQPKYSIIEGLTKTCQFSEKIQ</sequence>
<dbReference type="SUPFAM" id="SSF51735">
    <property type="entry name" value="NAD(P)-binding Rossmann-fold domains"/>
    <property type="match status" value="1"/>
</dbReference>
<gene>
    <name evidence="3" type="ORF">HFZ78_06230</name>
</gene>
<dbReference type="InterPro" id="IPR036291">
    <property type="entry name" value="NAD(P)-bd_dom_sf"/>
</dbReference>
<evidence type="ECO:0000313" key="4">
    <source>
        <dbReference type="Proteomes" id="UP000501868"/>
    </source>
</evidence>
<protein>
    <submittedName>
        <fullName evidence="3">NAD-dependent epimerase/dehydratase family protein</fullName>
    </submittedName>
</protein>
<comment type="similarity">
    <text evidence="1">Belongs to the NAD(P)-dependent epimerase/dehydratase family.</text>
</comment>
<reference evidence="3 4" key="1">
    <citation type="submission" date="2020-04" db="EMBL/GenBank/DDBJ databases">
        <title>Genome-Wide Identification of 5-Methylcytosine Sites in Bacterial Genomes By High-Throughput Sequencing of MspJI Restriction Fragments.</title>
        <authorList>
            <person name="Wu V."/>
        </authorList>
    </citation>
    <scope>NUCLEOTIDE SEQUENCE [LARGE SCALE GENOMIC DNA]</scope>
    <source>
        <strain evidence="3 4">S2</strain>
    </source>
</reference>
<evidence type="ECO:0000259" key="2">
    <source>
        <dbReference type="Pfam" id="PF01370"/>
    </source>
</evidence>
<evidence type="ECO:0000313" key="3">
    <source>
        <dbReference type="EMBL" id="QIZ10806.1"/>
    </source>
</evidence>
<reference evidence="3 4" key="2">
    <citation type="submission" date="2020-04" db="EMBL/GenBank/DDBJ databases">
        <authorList>
            <person name="Fomenkov A."/>
            <person name="Anton B.P."/>
            <person name="Roberts R.J."/>
        </authorList>
    </citation>
    <scope>NUCLEOTIDE SEQUENCE [LARGE SCALE GENOMIC DNA]</scope>
    <source>
        <strain evidence="3 4">S2</strain>
    </source>
</reference>
<dbReference type="InterPro" id="IPR001509">
    <property type="entry name" value="Epimerase_deHydtase"/>
</dbReference>
<dbReference type="EMBL" id="CP051128">
    <property type="protein sequence ID" value="QIZ10806.1"/>
    <property type="molecule type" value="Genomic_DNA"/>
</dbReference>